<keyword evidence="2" id="KW-1185">Reference proteome</keyword>
<dbReference type="FunFam" id="1.10.357.50:FF:000008">
    <property type="entry name" value="Exocyst complex component 3-like 1"/>
    <property type="match status" value="1"/>
</dbReference>
<dbReference type="Pfam" id="PF06046">
    <property type="entry name" value="Sec6"/>
    <property type="match status" value="1"/>
</dbReference>
<dbReference type="OrthoDB" id="10047020at2759"/>
<gene>
    <name evidence="1" type="primary">exoc3l1_1</name>
    <name evidence="1" type="ORF">EYF80_054137</name>
</gene>
<dbReference type="Gene3D" id="1.10.357.50">
    <property type="match status" value="1"/>
</dbReference>
<evidence type="ECO:0000313" key="2">
    <source>
        <dbReference type="Proteomes" id="UP000314294"/>
    </source>
</evidence>
<name>A0A4Z2F3G1_9TELE</name>
<organism evidence="1 2">
    <name type="scientific">Liparis tanakae</name>
    <name type="common">Tanaka's snailfish</name>
    <dbReference type="NCBI Taxonomy" id="230148"/>
    <lineage>
        <taxon>Eukaryota</taxon>
        <taxon>Metazoa</taxon>
        <taxon>Chordata</taxon>
        <taxon>Craniata</taxon>
        <taxon>Vertebrata</taxon>
        <taxon>Euteleostomi</taxon>
        <taxon>Actinopterygii</taxon>
        <taxon>Neopterygii</taxon>
        <taxon>Teleostei</taxon>
        <taxon>Neoteleostei</taxon>
        <taxon>Acanthomorphata</taxon>
        <taxon>Eupercaria</taxon>
        <taxon>Perciformes</taxon>
        <taxon>Cottioidei</taxon>
        <taxon>Cottales</taxon>
        <taxon>Liparidae</taxon>
        <taxon>Liparis</taxon>
    </lineage>
</organism>
<dbReference type="AlphaFoldDB" id="A0A4Z2F3G1"/>
<reference evidence="1 2" key="1">
    <citation type="submission" date="2019-03" db="EMBL/GenBank/DDBJ databases">
        <title>First draft genome of Liparis tanakae, snailfish: a comprehensive survey of snailfish specific genes.</title>
        <authorList>
            <person name="Kim W."/>
            <person name="Song I."/>
            <person name="Jeong J.-H."/>
            <person name="Kim D."/>
            <person name="Kim S."/>
            <person name="Ryu S."/>
            <person name="Song J.Y."/>
            <person name="Lee S.K."/>
        </authorList>
    </citation>
    <scope>NUCLEOTIDE SEQUENCE [LARGE SCALE GENOMIC DNA]</scope>
    <source>
        <tissue evidence="1">Muscle</tissue>
    </source>
</reference>
<comment type="caution">
    <text evidence="1">The sequence shown here is derived from an EMBL/GenBank/DDBJ whole genome shotgun (WGS) entry which is preliminary data.</text>
</comment>
<dbReference type="GO" id="GO:0051601">
    <property type="term" value="P:exocyst localization"/>
    <property type="evidence" value="ECO:0007669"/>
    <property type="project" value="TreeGrafter"/>
</dbReference>
<evidence type="ECO:0000313" key="1">
    <source>
        <dbReference type="EMBL" id="TNN35699.1"/>
    </source>
</evidence>
<dbReference type="InterPro" id="IPR010326">
    <property type="entry name" value="EXOC3/Sec6"/>
</dbReference>
<proteinExistence type="predicted"/>
<dbReference type="Proteomes" id="UP000314294">
    <property type="component" value="Unassembled WGS sequence"/>
</dbReference>
<dbReference type="EMBL" id="SRLO01001723">
    <property type="protein sequence ID" value="TNN35699.1"/>
    <property type="molecule type" value="Genomic_DNA"/>
</dbReference>
<dbReference type="GO" id="GO:0000149">
    <property type="term" value="F:SNARE binding"/>
    <property type="evidence" value="ECO:0007669"/>
    <property type="project" value="TreeGrafter"/>
</dbReference>
<dbReference type="PANTHER" id="PTHR21292:SF12">
    <property type="entry name" value="EXOCYST COMPLEX COMPONENT 3-LIKE PROTEIN"/>
    <property type="match status" value="1"/>
</dbReference>
<accession>A0A4Z2F3G1</accession>
<protein>
    <submittedName>
        <fullName evidence="1">Exocyst complex component 3-like protein</fullName>
    </submittedName>
</protein>
<dbReference type="GO" id="GO:0006887">
    <property type="term" value="P:exocytosis"/>
    <property type="evidence" value="ECO:0007669"/>
    <property type="project" value="InterPro"/>
</dbReference>
<dbReference type="PANTHER" id="PTHR21292">
    <property type="entry name" value="EXOCYST COMPLEX COMPONENT SEC6-RELATED"/>
    <property type="match status" value="1"/>
</dbReference>
<dbReference type="GO" id="GO:0000145">
    <property type="term" value="C:exocyst"/>
    <property type="evidence" value="ECO:0007669"/>
    <property type="project" value="InterPro"/>
</dbReference>
<sequence length="245" mass="28099">MMGDPELVTEMEKVELGPLISTEGLEQLHSKYVQSVRKSVSEWMHKALQVELQDWHRDQEPDTDHEGFYQTSLPTIITQMLEENARVARMIGESLRDQTIQMGLYEMETLLNRFREALVDFGKEQRGNPSNANNKFYLHYLLASISNCIVLKKSTESLQKQQSARSAARFSRTPPNPLAALDRAVRRACRLAMDHFLQDLQPFLSGLLTRAWLVQGDPAPKLCHVLERHLELHGRVRPPCRQVGL</sequence>